<proteinExistence type="predicted"/>
<dbReference type="InterPro" id="IPR019595">
    <property type="entry name" value="DUF2470"/>
</dbReference>
<comment type="caution">
    <text evidence="3">The sequence shown here is derived from an EMBL/GenBank/DDBJ whole genome shotgun (WGS) entry which is preliminary data.</text>
</comment>
<evidence type="ECO:0000313" key="3">
    <source>
        <dbReference type="EMBL" id="MEJ2870349.1"/>
    </source>
</evidence>
<accession>A0ABU8MSQ3</accession>
<dbReference type="RefSeq" id="WP_337696914.1">
    <property type="nucleotide sequence ID" value="NZ_JBBEGN010000012.1"/>
</dbReference>
<evidence type="ECO:0000313" key="4">
    <source>
        <dbReference type="Proteomes" id="UP001385809"/>
    </source>
</evidence>
<name>A0ABU8MSQ3_9PSEU</name>
<keyword evidence="4" id="KW-1185">Reference proteome</keyword>
<dbReference type="Pfam" id="PF10615">
    <property type="entry name" value="DUF2470"/>
    <property type="match status" value="1"/>
</dbReference>
<reference evidence="3 4" key="1">
    <citation type="submission" date="2024-03" db="EMBL/GenBank/DDBJ databases">
        <title>Actinomycetospora sp. OC33-EN08, a novel actinomycete isolated from wild orchid (Aerides multiflora).</title>
        <authorList>
            <person name="Suriyachadkun C."/>
        </authorList>
    </citation>
    <scope>NUCLEOTIDE SEQUENCE [LARGE SCALE GENOMIC DNA]</scope>
    <source>
        <strain evidence="3 4">OC33-EN08</strain>
    </source>
</reference>
<dbReference type="EMBL" id="JBBEGN010000012">
    <property type="protein sequence ID" value="MEJ2870349.1"/>
    <property type="molecule type" value="Genomic_DNA"/>
</dbReference>
<dbReference type="InterPro" id="IPR037119">
    <property type="entry name" value="Haem_oxidase_HugZ-like_sf"/>
</dbReference>
<sequence>MARSCPHQPPVPSPAERARATATRAGTAALITGPLPGSGEDRDDQVLRVAPTLHHVPASGAATLQVPANHPVVTATRAAEYLPVMLELTDSTPVPVRQPVRGLVWVCGRVRVLPARVARRAALRIAADHPDERLLDVGHTDVLLRLDPGSVVLSDAEGTGTFTPAEVAAAAADPFVDQGDAWVAHLASAHSSLVAGLTRHLPVALRRPEHTVVPLGVDRLGLRLRVETAHGDHDVRLGFSRPVACARTLGAEVRRLAGLTDPEVSPRRAAER</sequence>
<dbReference type="Gene3D" id="3.20.180.10">
    <property type="entry name" value="PNP-oxidase-like"/>
    <property type="match status" value="1"/>
</dbReference>
<dbReference type="SUPFAM" id="SSF50475">
    <property type="entry name" value="FMN-binding split barrel"/>
    <property type="match status" value="1"/>
</dbReference>
<evidence type="ECO:0000259" key="2">
    <source>
        <dbReference type="Pfam" id="PF10615"/>
    </source>
</evidence>
<gene>
    <name evidence="3" type="ORF">WCD74_21445</name>
</gene>
<dbReference type="Proteomes" id="UP001385809">
    <property type="component" value="Unassembled WGS sequence"/>
</dbReference>
<organism evidence="3 4">
    <name type="scientific">Actinomycetospora aurantiaca</name>
    <dbReference type="NCBI Taxonomy" id="3129233"/>
    <lineage>
        <taxon>Bacteria</taxon>
        <taxon>Bacillati</taxon>
        <taxon>Actinomycetota</taxon>
        <taxon>Actinomycetes</taxon>
        <taxon>Pseudonocardiales</taxon>
        <taxon>Pseudonocardiaceae</taxon>
        <taxon>Actinomycetospora</taxon>
    </lineage>
</organism>
<feature type="region of interest" description="Disordered" evidence="1">
    <location>
        <begin position="1"/>
        <end position="23"/>
    </location>
</feature>
<evidence type="ECO:0000256" key="1">
    <source>
        <dbReference type="SAM" id="MobiDB-lite"/>
    </source>
</evidence>
<protein>
    <submittedName>
        <fullName evidence="3">DUF2470 domain-containing protein</fullName>
    </submittedName>
</protein>
<feature type="domain" description="DUF2470" evidence="2">
    <location>
        <begin position="181"/>
        <end position="245"/>
    </location>
</feature>